<evidence type="ECO:0000256" key="1">
    <source>
        <dbReference type="ARBA" id="ARBA00021292"/>
    </source>
</evidence>
<keyword evidence="7" id="KW-1185">Reference proteome</keyword>
<sequence length="833" mass="91168">MRVVQVSAHYPPNFVSGGTLVPQRIARHLAAQGHESLVYAGHLDESRAPLDTWEDVDEQGVRVRWVVTTPWTAWSDPLNTLNPAVEADAERWFAEVRPDVVHVHALQTLGGGVLRAAKRSGAAVVVTMHDFWWTCARQFLMPAVGPECSLVVSCGSCPCAVDHAWLERRNSELQAYLEHADLVLAPSESAARVLAANGVAADRIEVDENGVQGVSGPAAPRGPRTGPVRFLYAGGDDPMKGVETLLAAVPGLPDDAAWTLDLYGVAGRTGLPSGVRAHPPFGRDELGAVLADHDVLVLPSRLRESHSILTREALQAGLAVVCTESLGPEEVVEHGVTGMVVPIDGAAELAEAMGVLARDPALVHRMGEAGRRVRLRDWQDQLDGLERRYQELADAGGRSQTVLHAAELALLHDVVVITGINGAPLRYRGQLPAEALALHGHHVEVRHYRDPELPDLLDSADAVVLYRVPATHQVLDLIAAVRRRERTVPVLFDVDDLIFDPQMGQVEGLGRLSRAEQDLWWRGVARYRTTMEQCDAYVGSTALLCERATALTGMPAFRFANGVGTALARVSDAEVDRPRADGPLRIGYFSGTKTHDADWASIEPAVAQVLRERPEVELWLGGLVTPGPLLDDLADRVRRLPMVPWHTLPAYLRDVDVNLAPLVLGTPFNEAKSAIKWLEAALVQTPTVASPTQPFLEAITEGRTGLLATDHDDWVRAIGRLLDDDLLRRRVGVLAEREALLRWGPHLQGLAYQRILVEVARIRRADGPRVTSWEPVLDDEPLSAADAWVEPLVVPRVRQSDGRLRQRWRAVRRVYAAGGPREVTRRVAARLRA</sequence>
<evidence type="ECO:0000313" key="6">
    <source>
        <dbReference type="EMBL" id="MDO8108555.1"/>
    </source>
</evidence>
<dbReference type="Pfam" id="PF13439">
    <property type="entry name" value="Glyco_transf_4"/>
    <property type="match status" value="1"/>
</dbReference>
<dbReference type="PANTHER" id="PTHR45947:SF3">
    <property type="entry name" value="SULFOQUINOVOSYL TRANSFERASE SQD2"/>
    <property type="match status" value="1"/>
</dbReference>
<keyword evidence="3 6" id="KW-0808">Transferase</keyword>
<dbReference type="Pfam" id="PF13692">
    <property type="entry name" value="Glyco_trans_1_4"/>
    <property type="match status" value="1"/>
</dbReference>
<evidence type="ECO:0000256" key="3">
    <source>
        <dbReference type="ARBA" id="ARBA00022679"/>
    </source>
</evidence>
<proteinExistence type="predicted"/>
<reference evidence="6 7" key="1">
    <citation type="submission" date="2023-07" db="EMBL/GenBank/DDBJ databases">
        <title>Description of novel actinomycetes strains, isolated from tidal flat sediment.</title>
        <authorList>
            <person name="Lu C."/>
        </authorList>
    </citation>
    <scope>NUCLEOTIDE SEQUENCE [LARGE SCALE GENOMIC DNA]</scope>
    <source>
        <strain evidence="6 7">SYSU T00b441</strain>
    </source>
</reference>
<evidence type="ECO:0000313" key="7">
    <source>
        <dbReference type="Proteomes" id="UP001232536"/>
    </source>
</evidence>
<dbReference type="InterPro" id="IPR050194">
    <property type="entry name" value="Glycosyltransferase_grp1"/>
</dbReference>
<protein>
    <recommendedName>
        <fullName evidence="1">D-inositol 3-phosphate glycosyltransferase</fullName>
    </recommendedName>
</protein>
<feature type="domain" description="Glycosyl transferase family 1" evidence="4">
    <location>
        <begin position="224"/>
        <end position="372"/>
    </location>
</feature>
<dbReference type="InterPro" id="IPR001296">
    <property type="entry name" value="Glyco_trans_1"/>
</dbReference>
<organism evidence="6 7">
    <name type="scientific">Actinotalea lenta</name>
    <dbReference type="NCBI Taxonomy" id="3064654"/>
    <lineage>
        <taxon>Bacteria</taxon>
        <taxon>Bacillati</taxon>
        <taxon>Actinomycetota</taxon>
        <taxon>Actinomycetes</taxon>
        <taxon>Micrococcales</taxon>
        <taxon>Cellulomonadaceae</taxon>
        <taxon>Actinotalea</taxon>
    </lineage>
</organism>
<dbReference type="RefSeq" id="WP_304602248.1">
    <property type="nucleotide sequence ID" value="NZ_JAUQYP010000002.1"/>
</dbReference>
<gene>
    <name evidence="6" type="ORF">Q6348_15260</name>
</gene>
<dbReference type="SUPFAM" id="SSF53756">
    <property type="entry name" value="UDP-Glycosyltransferase/glycogen phosphorylase"/>
    <property type="match status" value="2"/>
</dbReference>
<accession>A0ABT9DCD4</accession>
<evidence type="ECO:0000259" key="4">
    <source>
        <dbReference type="Pfam" id="PF00534"/>
    </source>
</evidence>
<dbReference type="Pfam" id="PF00534">
    <property type="entry name" value="Glycos_transf_1"/>
    <property type="match status" value="1"/>
</dbReference>
<dbReference type="Proteomes" id="UP001232536">
    <property type="component" value="Unassembled WGS sequence"/>
</dbReference>
<dbReference type="InterPro" id="IPR028098">
    <property type="entry name" value="Glyco_trans_4-like_N"/>
</dbReference>
<evidence type="ECO:0000259" key="5">
    <source>
        <dbReference type="Pfam" id="PF13439"/>
    </source>
</evidence>
<dbReference type="EMBL" id="JAUQYP010000002">
    <property type="protein sequence ID" value="MDO8108555.1"/>
    <property type="molecule type" value="Genomic_DNA"/>
</dbReference>
<name>A0ABT9DCD4_9CELL</name>
<dbReference type="PANTHER" id="PTHR45947">
    <property type="entry name" value="SULFOQUINOVOSYL TRANSFERASE SQD2"/>
    <property type="match status" value="1"/>
</dbReference>
<dbReference type="GO" id="GO:0016757">
    <property type="term" value="F:glycosyltransferase activity"/>
    <property type="evidence" value="ECO:0007669"/>
    <property type="project" value="UniProtKB-KW"/>
</dbReference>
<comment type="caution">
    <text evidence="6">The sequence shown here is derived from an EMBL/GenBank/DDBJ whole genome shotgun (WGS) entry which is preliminary data.</text>
</comment>
<dbReference type="Gene3D" id="3.40.50.2000">
    <property type="entry name" value="Glycogen Phosphorylase B"/>
    <property type="match status" value="3"/>
</dbReference>
<evidence type="ECO:0000256" key="2">
    <source>
        <dbReference type="ARBA" id="ARBA00022676"/>
    </source>
</evidence>
<feature type="domain" description="Glycosyltransferase subfamily 4-like N-terminal" evidence="5">
    <location>
        <begin position="17"/>
        <end position="211"/>
    </location>
</feature>
<keyword evidence="2 6" id="KW-0328">Glycosyltransferase</keyword>